<dbReference type="PANTHER" id="PTHR10057:SF0">
    <property type="entry name" value="TRANSLOCATOR PROTEIN"/>
    <property type="match status" value="1"/>
</dbReference>
<evidence type="ECO:0000256" key="3">
    <source>
        <dbReference type="ARBA" id="ARBA00022692"/>
    </source>
</evidence>
<feature type="transmembrane region" description="Helical" evidence="6">
    <location>
        <begin position="75"/>
        <end position="93"/>
    </location>
</feature>
<reference evidence="7" key="1">
    <citation type="submission" date="2020-05" db="EMBL/GenBank/DDBJ databases">
        <title>Genomic Encyclopedia of Type Strains, Phase IV (KMG-V): Genome sequencing to study the core and pangenomes of soil and plant-associated prokaryotes.</title>
        <authorList>
            <person name="Whitman W."/>
        </authorList>
    </citation>
    <scope>NUCLEOTIDE SEQUENCE</scope>
    <source>
        <strain evidence="7">16F</strain>
    </source>
</reference>
<dbReference type="Pfam" id="PF03073">
    <property type="entry name" value="TspO_MBR"/>
    <property type="match status" value="1"/>
</dbReference>
<dbReference type="Gene3D" id="1.20.1260.100">
    <property type="entry name" value="TspO/MBR protein"/>
    <property type="match status" value="1"/>
</dbReference>
<keyword evidence="3 6" id="KW-0812">Transmembrane</keyword>
<dbReference type="Proteomes" id="UP000610746">
    <property type="component" value="Unassembled WGS sequence"/>
</dbReference>
<keyword evidence="8" id="KW-1185">Reference proteome</keyword>
<accession>A0A8J8G942</accession>
<protein>
    <submittedName>
        <fullName evidence="7">Tryptophan-rich sensory protein</fullName>
    </submittedName>
</protein>
<dbReference type="InterPro" id="IPR004307">
    <property type="entry name" value="TspO_MBR"/>
</dbReference>
<proteinExistence type="inferred from homology"/>
<feature type="transmembrane region" description="Helical" evidence="6">
    <location>
        <begin position="44"/>
        <end position="63"/>
    </location>
</feature>
<gene>
    <name evidence="7" type="ORF">HNQ03_002824</name>
</gene>
<evidence type="ECO:0000256" key="5">
    <source>
        <dbReference type="ARBA" id="ARBA00023136"/>
    </source>
</evidence>
<dbReference type="PANTHER" id="PTHR10057">
    <property type="entry name" value="PERIPHERAL-TYPE BENZODIAZEPINE RECEPTOR"/>
    <property type="match status" value="1"/>
</dbReference>
<evidence type="ECO:0000256" key="6">
    <source>
        <dbReference type="SAM" id="Phobius"/>
    </source>
</evidence>
<keyword evidence="4 6" id="KW-1133">Transmembrane helix</keyword>
<evidence type="ECO:0000313" key="8">
    <source>
        <dbReference type="Proteomes" id="UP000610746"/>
    </source>
</evidence>
<dbReference type="EMBL" id="JABSNO010000027">
    <property type="protein sequence ID" value="NRS93733.1"/>
    <property type="molecule type" value="Genomic_DNA"/>
</dbReference>
<dbReference type="PIRSF" id="PIRSF005859">
    <property type="entry name" value="PBR"/>
    <property type="match status" value="1"/>
</dbReference>
<feature type="transmembrane region" description="Helical" evidence="6">
    <location>
        <begin position="99"/>
        <end position="121"/>
    </location>
</feature>
<feature type="transmembrane region" description="Helical" evidence="6">
    <location>
        <begin position="128"/>
        <end position="150"/>
    </location>
</feature>
<evidence type="ECO:0000313" key="7">
    <source>
        <dbReference type="EMBL" id="NRS93733.1"/>
    </source>
</evidence>
<dbReference type="GO" id="GO:0033013">
    <property type="term" value="P:tetrapyrrole metabolic process"/>
    <property type="evidence" value="ECO:0007669"/>
    <property type="project" value="UniProtKB-ARBA"/>
</dbReference>
<evidence type="ECO:0000256" key="1">
    <source>
        <dbReference type="ARBA" id="ARBA00004141"/>
    </source>
</evidence>
<sequence>MLNRLIIFSILNFAALGLGGLLAGKGATSIWYASLSKAPWTPPGWVFGVTWVLIMVCFSFYLAYLWPLTENKSTLIGLLIIQYALNIAWNPAFFRYHNIAIGLIIILMLTLLVGYIQLLYWSNLKTKSLLLLPYFIWLIIATSLNAYAFIKN</sequence>
<comment type="similarity">
    <text evidence="2">Belongs to the TspO/BZRP family.</text>
</comment>
<evidence type="ECO:0000256" key="2">
    <source>
        <dbReference type="ARBA" id="ARBA00007524"/>
    </source>
</evidence>
<dbReference type="RefSeq" id="WP_173780279.1">
    <property type="nucleotide sequence ID" value="NZ_JABSNO010000027.1"/>
</dbReference>
<name>A0A8J8G942_9FLAO</name>
<comment type="caution">
    <text evidence="7">The sequence shown here is derived from an EMBL/GenBank/DDBJ whole genome shotgun (WGS) entry which is preliminary data.</text>
</comment>
<evidence type="ECO:0000256" key="4">
    <source>
        <dbReference type="ARBA" id="ARBA00022989"/>
    </source>
</evidence>
<keyword evidence="5 6" id="KW-0472">Membrane</keyword>
<dbReference type="AlphaFoldDB" id="A0A8J8G942"/>
<organism evidence="7 8">
    <name type="scientific">Frigoriflavimonas asaccharolytica</name>
    <dbReference type="NCBI Taxonomy" id="2735899"/>
    <lineage>
        <taxon>Bacteria</taxon>
        <taxon>Pseudomonadati</taxon>
        <taxon>Bacteroidota</taxon>
        <taxon>Flavobacteriia</taxon>
        <taxon>Flavobacteriales</taxon>
        <taxon>Weeksellaceae</taxon>
        <taxon>Frigoriflavimonas</taxon>
    </lineage>
</organism>
<dbReference type="GO" id="GO:0016020">
    <property type="term" value="C:membrane"/>
    <property type="evidence" value="ECO:0007669"/>
    <property type="project" value="UniProtKB-SubCell"/>
</dbReference>
<comment type="subcellular location">
    <subcellularLocation>
        <location evidence="1">Membrane</location>
        <topology evidence="1">Multi-pass membrane protein</topology>
    </subcellularLocation>
</comment>
<dbReference type="InterPro" id="IPR038330">
    <property type="entry name" value="TspO/MBR-related_sf"/>
</dbReference>
<feature type="transmembrane region" description="Helical" evidence="6">
    <location>
        <begin position="5"/>
        <end position="24"/>
    </location>
</feature>
<dbReference type="CDD" id="cd15904">
    <property type="entry name" value="TSPO_MBR"/>
    <property type="match status" value="1"/>
</dbReference>
<dbReference type="FunFam" id="1.20.1260.100:FF:000001">
    <property type="entry name" value="translocator protein 2"/>
    <property type="match status" value="1"/>
</dbReference>